<accession>A0A645IB42</accession>
<gene>
    <name evidence="1" type="ORF">SDC9_195263</name>
</gene>
<comment type="caution">
    <text evidence="1">The sequence shown here is derived from an EMBL/GenBank/DDBJ whole genome shotgun (WGS) entry which is preliminary data.</text>
</comment>
<evidence type="ECO:0000313" key="1">
    <source>
        <dbReference type="EMBL" id="MPN47659.1"/>
    </source>
</evidence>
<sequence>MHECQQAEQRYRGRYQMFPEFVVEPYPQFMVDEICQENGQECISHTEGYRRPYAAQIA</sequence>
<name>A0A645IB42_9ZZZZ</name>
<reference evidence="1" key="1">
    <citation type="submission" date="2019-08" db="EMBL/GenBank/DDBJ databases">
        <authorList>
            <person name="Kucharzyk K."/>
            <person name="Murdoch R.W."/>
            <person name="Higgins S."/>
            <person name="Loffler F."/>
        </authorList>
    </citation>
    <scope>NUCLEOTIDE SEQUENCE</scope>
</reference>
<dbReference type="AlphaFoldDB" id="A0A645IB42"/>
<protein>
    <submittedName>
        <fullName evidence="1">Uncharacterized protein</fullName>
    </submittedName>
</protein>
<dbReference type="EMBL" id="VSSQ01109319">
    <property type="protein sequence ID" value="MPN47659.1"/>
    <property type="molecule type" value="Genomic_DNA"/>
</dbReference>
<proteinExistence type="predicted"/>
<organism evidence="1">
    <name type="scientific">bioreactor metagenome</name>
    <dbReference type="NCBI Taxonomy" id="1076179"/>
    <lineage>
        <taxon>unclassified sequences</taxon>
        <taxon>metagenomes</taxon>
        <taxon>ecological metagenomes</taxon>
    </lineage>
</organism>